<dbReference type="PANTHER" id="PTHR47917">
    <property type="match status" value="1"/>
</dbReference>
<keyword evidence="4" id="KW-0460">Magnesium</keyword>
<keyword evidence="2" id="KW-0479">Metal-binding</keyword>
<comment type="caution">
    <text evidence="9">The sequence shown here is derived from an EMBL/GenBank/DDBJ whole genome shotgun (WGS) entry which is preliminary data.</text>
</comment>
<reference evidence="9 10" key="1">
    <citation type="submission" date="2018-08" db="EMBL/GenBank/DDBJ databases">
        <title>Genomic Encyclopedia of Type Strains, Phase IV (KMG-IV): sequencing the most valuable type-strain genomes for metagenomic binning, comparative biology and taxonomic classification.</title>
        <authorList>
            <person name="Goeker M."/>
        </authorList>
    </citation>
    <scope>NUCLEOTIDE SEQUENCE [LARGE SCALE GENOMIC DNA]</scope>
    <source>
        <strain evidence="9 10">DSM 23923</strain>
    </source>
</reference>
<dbReference type="InterPro" id="IPR002847">
    <property type="entry name" value="F420-0_gamma-glut_ligase-dom"/>
</dbReference>
<evidence type="ECO:0000313" key="9">
    <source>
        <dbReference type="EMBL" id="REG10886.1"/>
    </source>
</evidence>
<dbReference type="SUPFAM" id="SSF144010">
    <property type="entry name" value="CofE-like"/>
    <property type="match status" value="1"/>
</dbReference>
<evidence type="ECO:0000256" key="5">
    <source>
        <dbReference type="ARBA" id="ARBA00022958"/>
    </source>
</evidence>
<evidence type="ECO:0000256" key="6">
    <source>
        <dbReference type="ARBA" id="ARBA00023134"/>
    </source>
</evidence>
<dbReference type="Proteomes" id="UP000256388">
    <property type="component" value="Unassembled WGS sequence"/>
</dbReference>
<dbReference type="GO" id="GO:0046872">
    <property type="term" value="F:metal ion binding"/>
    <property type="evidence" value="ECO:0007669"/>
    <property type="project" value="UniProtKB-KW"/>
</dbReference>
<proteinExistence type="predicted"/>
<gene>
    <name evidence="9" type="ORF">DFR64_0754</name>
</gene>
<accession>A0A347ZTA8</accession>
<evidence type="ECO:0000259" key="8">
    <source>
        <dbReference type="Pfam" id="PF01996"/>
    </source>
</evidence>
<dbReference type="PANTHER" id="PTHR47917:SF1">
    <property type="entry name" value="COENZYME F420:L-GLUTAMATE LIGASE"/>
    <property type="match status" value="1"/>
</dbReference>
<evidence type="ECO:0000256" key="3">
    <source>
        <dbReference type="ARBA" id="ARBA00022741"/>
    </source>
</evidence>
<dbReference type="NCBIfam" id="TIGR01916">
    <property type="entry name" value="F420_cofE"/>
    <property type="match status" value="1"/>
</dbReference>
<evidence type="ECO:0000313" key="10">
    <source>
        <dbReference type="Proteomes" id="UP000256388"/>
    </source>
</evidence>
<protein>
    <submittedName>
        <fullName evidence="9">Coenzyme F420-0:L-glutamate ligase/coenzyme F420-1:gamma-L-glutamate ligase</fullName>
    </submittedName>
</protein>
<evidence type="ECO:0000256" key="2">
    <source>
        <dbReference type="ARBA" id="ARBA00022723"/>
    </source>
</evidence>
<dbReference type="AlphaFoldDB" id="A0A347ZTA8"/>
<keyword evidence="5" id="KW-0630">Potassium</keyword>
<dbReference type="Pfam" id="PF01996">
    <property type="entry name" value="F420_ligase"/>
    <property type="match status" value="1"/>
</dbReference>
<evidence type="ECO:0000256" key="7">
    <source>
        <dbReference type="ARBA" id="ARBA00023211"/>
    </source>
</evidence>
<organism evidence="9 10">
    <name type="scientific">Pelolinea submarina</name>
    <dbReference type="NCBI Taxonomy" id="913107"/>
    <lineage>
        <taxon>Bacteria</taxon>
        <taxon>Bacillati</taxon>
        <taxon>Chloroflexota</taxon>
        <taxon>Anaerolineae</taxon>
        <taxon>Anaerolineales</taxon>
        <taxon>Anaerolineaceae</taxon>
        <taxon>Pelolinea</taxon>
    </lineage>
</organism>
<keyword evidence="7" id="KW-0464">Manganese</keyword>
<sequence>MSLVIQPIKAIPLIQPGDNLCQILFEALAREKIDLQDNDILVITQKIISKAEGRLVDITKVEPSDKAREIAAECQKDPRLVEVILSESKEVVRVAKGTLVVEHNLGFVCANAGVDHSNIDNTQSDEEIWYLKLPLNPDESARKIRSYFKERAGVNIGVIVIDSHGRAWREGIVGIMIGTAGVPALVDMRGQLDLFGEPLLITQIGAADELAAASSLVMGQANEHIPVVHVRGFPYPLSDETSLGDVLREKGKDLFR</sequence>
<dbReference type="EMBL" id="QUMS01000001">
    <property type="protein sequence ID" value="REG10886.1"/>
    <property type="molecule type" value="Genomic_DNA"/>
</dbReference>
<dbReference type="Gene3D" id="3.30.1330.100">
    <property type="entry name" value="CofE-like"/>
    <property type="match status" value="1"/>
</dbReference>
<dbReference type="GO" id="GO:0005525">
    <property type="term" value="F:GTP binding"/>
    <property type="evidence" value="ECO:0007669"/>
    <property type="project" value="UniProtKB-KW"/>
</dbReference>
<keyword evidence="3" id="KW-0547">Nucleotide-binding</keyword>
<feature type="domain" description="Coenzyme F420:L-glutamate ligase-like" evidence="8">
    <location>
        <begin position="11"/>
        <end position="232"/>
    </location>
</feature>
<evidence type="ECO:0000256" key="1">
    <source>
        <dbReference type="ARBA" id="ARBA00022598"/>
    </source>
</evidence>
<dbReference type="OrthoDB" id="9788295at2"/>
<dbReference type="GO" id="GO:0052618">
    <property type="term" value="F:coenzyme F420-0:L-glutamate ligase activity"/>
    <property type="evidence" value="ECO:0007669"/>
    <property type="project" value="TreeGrafter"/>
</dbReference>
<name>A0A347ZTA8_9CHLR</name>
<dbReference type="Gene3D" id="3.90.1660.10">
    <property type="entry name" value="CofE-like domain"/>
    <property type="match status" value="1"/>
</dbReference>
<keyword evidence="6" id="KW-0342">GTP-binding</keyword>
<keyword evidence="10" id="KW-1185">Reference proteome</keyword>
<dbReference type="RefSeq" id="WP_116224037.1">
    <property type="nucleotide sequence ID" value="NZ_AP018437.1"/>
</dbReference>
<evidence type="ECO:0000256" key="4">
    <source>
        <dbReference type="ARBA" id="ARBA00022842"/>
    </source>
</evidence>
<keyword evidence="1 9" id="KW-0436">Ligase</keyword>
<dbReference type="InterPro" id="IPR008225">
    <property type="entry name" value="F420-0_g-glutamyl_ligase"/>
</dbReference>